<accession>A0AA35QT10</accession>
<feature type="domain" description="Major facilitator superfamily (MFS) profile" evidence="6">
    <location>
        <begin position="29"/>
        <end position="243"/>
    </location>
</feature>
<dbReference type="InterPro" id="IPR036259">
    <property type="entry name" value="MFS_trans_sf"/>
</dbReference>
<evidence type="ECO:0000256" key="4">
    <source>
        <dbReference type="ARBA" id="ARBA00023136"/>
    </source>
</evidence>
<dbReference type="PROSITE" id="PS50850">
    <property type="entry name" value="MFS"/>
    <property type="match status" value="1"/>
</dbReference>
<evidence type="ECO:0000256" key="1">
    <source>
        <dbReference type="ARBA" id="ARBA00004141"/>
    </source>
</evidence>
<reference evidence="7" key="1">
    <citation type="submission" date="2023-03" db="EMBL/GenBank/DDBJ databases">
        <authorList>
            <person name="Steffen K."/>
            <person name="Cardenas P."/>
        </authorList>
    </citation>
    <scope>NUCLEOTIDE SEQUENCE</scope>
</reference>
<proteinExistence type="predicted"/>
<feature type="transmembrane region" description="Helical" evidence="5">
    <location>
        <begin position="219"/>
        <end position="239"/>
    </location>
</feature>
<dbReference type="EMBL" id="CASHTH010000044">
    <property type="protein sequence ID" value="CAI7989920.1"/>
    <property type="molecule type" value="Genomic_DNA"/>
</dbReference>
<feature type="transmembrane region" description="Helical" evidence="5">
    <location>
        <begin position="135"/>
        <end position="159"/>
    </location>
</feature>
<dbReference type="GO" id="GO:0016020">
    <property type="term" value="C:membrane"/>
    <property type="evidence" value="ECO:0007669"/>
    <property type="project" value="UniProtKB-SubCell"/>
</dbReference>
<evidence type="ECO:0000256" key="2">
    <source>
        <dbReference type="ARBA" id="ARBA00022692"/>
    </source>
</evidence>
<feature type="transmembrane region" description="Helical" evidence="5">
    <location>
        <begin position="80"/>
        <end position="103"/>
    </location>
</feature>
<feature type="transmembrane region" description="Helical" evidence="5">
    <location>
        <begin position="185"/>
        <end position="207"/>
    </location>
</feature>
<dbReference type="Pfam" id="PF00083">
    <property type="entry name" value="Sugar_tr"/>
    <property type="match status" value="1"/>
</dbReference>
<protein>
    <recommendedName>
        <fullName evidence="6">Major facilitator superfamily (MFS) profile domain-containing protein</fullName>
    </recommendedName>
</protein>
<keyword evidence="8" id="KW-1185">Reference proteome</keyword>
<dbReference type="AlphaFoldDB" id="A0AA35QT10"/>
<evidence type="ECO:0000259" key="6">
    <source>
        <dbReference type="PROSITE" id="PS50850"/>
    </source>
</evidence>
<feature type="transmembrane region" description="Helical" evidence="5">
    <location>
        <begin position="110"/>
        <end position="129"/>
    </location>
</feature>
<dbReference type="Proteomes" id="UP001174909">
    <property type="component" value="Unassembled WGS sequence"/>
</dbReference>
<keyword evidence="4 5" id="KW-0472">Membrane</keyword>
<evidence type="ECO:0000313" key="8">
    <source>
        <dbReference type="Proteomes" id="UP001174909"/>
    </source>
</evidence>
<feature type="transmembrane region" description="Helical" evidence="5">
    <location>
        <begin position="30"/>
        <end position="50"/>
    </location>
</feature>
<evidence type="ECO:0000313" key="7">
    <source>
        <dbReference type="EMBL" id="CAI7989920.1"/>
    </source>
</evidence>
<evidence type="ECO:0000256" key="5">
    <source>
        <dbReference type="SAM" id="Phobius"/>
    </source>
</evidence>
<dbReference type="SUPFAM" id="SSF103473">
    <property type="entry name" value="MFS general substrate transporter"/>
    <property type="match status" value="1"/>
</dbReference>
<keyword evidence="2 5" id="KW-0812">Transmembrane</keyword>
<name>A0AA35QT10_GEOBA</name>
<sequence length="243" mass="26924">MDLFKASCWASDSENGGSAKKDIWRLKTNWLFLFFACILRAISYVCVTPTNHQFVINPTAETLNITDEKVEPGLEQTETLYSLTYVVLFVSHAIAAVATGLLFNHIPTWYLFLVSTLCHTLGYLLYALATSGWMMILARALAGLHLGAIDSLVFAYYAVSFEKYKENLKTLGKFEKKKETKMKGYLFSTSAIGYAVGNIIAVGFPAILAQFPETPQFRAAGWFCVAAGVTVLILQLALFHGEC</sequence>
<feature type="non-terminal residue" evidence="7">
    <location>
        <position position="243"/>
    </location>
</feature>
<dbReference type="InterPro" id="IPR020846">
    <property type="entry name" value="MFS_dom"/>
</dbReference>
<organism evidence="7 8">
    <name type="scientific">Geodia barretti</name>
    <name type="common">Barrett's horny sponge</name>
    <dbReference type="NCBI Taxonomy" id="519541"/>
    <lineage>
        <taxon>Eukaryota</taxon>
        <taxon>Metazoa</taxon>
        <taxon>Porifera</taxon>
        <taxon>Demospongiae</taxon>
        <taxon>Heteroscleromorpha</taxon>
        <taxon>Tetractinellida</taxon>
        <taxon>Astrophorina</taxon>
        <taxon>Geodiidae</taxon>
        <taxon>Geodia</taxon>
    </lineage>
</organism>
<dbReference type="GO" id="GO:0022857">
    <property type="term" value="F:transmembrane transporter activity"/>
    <property type="evidence" value="ECO:0007669"/>
    <property type="project" value="InterPro"/>
</dbReference>
<evidence type="ECO:0000256" key="3">
    <source>
        <dbReference type="ARBA" id="ARBA00022989"/>
    </source>
</evidence>
<dbReference type="Gene3D" id="1.20.1250.20">
    <property type="entry name" value="MFS general substrate transporter like domains"/>
    <property type="match status" value="1"/>
</dbReference>
<comment type="caution">
    <text evidence="7">The sequence shown here is derived from an EMBL/GenBank/DDBJ whole genome shotgun (WGS) entry which is preliminary data.</text>
</comment>
<gene>
    <name evidence="7" type="ORF">GBAR_LOCUS366</name>
</gene>
<comment type="subcellular location">
    <subcellularLocation>
        <location evidence="1">Membrane</location>
        <topology evidence="1">Multi-pass membrane protein</topology>
    </subcellularLocation>
</comment>
<dbReference type="InterPro" id="IPR005828">
    <property type="entry name" value="MFS_sugar_transport-like"/>
</dbReference>
<keyword evidence="3 5" id="KW-1133">Transmembrane helix</keyword>